<evidence type="ECO:0000256" key="4">
    <source>
        <dbReference type="SAM" id="Phobius"/>
    </source>
</evidence>
<dbReference type="RefSeq" id="WP_015228885.1">
    <property type="nucleotide sequence ID" value="NC_019780.1"/>
</dbReference>
<comment type="subcellular location">
    <subcellularLocation>
        <location evidence="1">Cell envelope</location>
    </subcellularLocation>
</comment>
<dbReference type="PRINTS" id="PR01490">
    <property type="entry name" value="RTXTOXIND"/>
</dbReference>
<dbReference type="Gene3D" id="2.40.30.170">
    <property type="match status" value="1"/>
</dbReference>
<dbReference type="HOGENOM" id="CLU_031364_1_0_3"/>
<evidence type="ECO:0000256" key="2">
    <source>
        <dbReference type="ARBA" id="ARBA00023054"/>
    </source>
</evidence>
<feature type="transmembrane region" description="Helical" evidence="4">
    <location>
        <begin position="12"/>
        <end position="31"/>
    </location>
</feature>
<dbReference type="Gene3D" id="1.10.287.470">
    <property type="entry name" value="Helix hairpin bin"/>
    <property type="match status" value="1"/>
</dbReference>
<keyword evidence="6" id="KW-1185">Reference proteome</keyword>
<dbReference type="GO" id="GO:0030313">
    <property type="term" value="C:cell envelope"/>
    <property type="evidence" value="ECO:0007669"/>
    <property type="project" value="UniProtKB-SubCell"/>
</dbReference>
<keyword evidence="4" id="KW-0472">Membrane</keyword>
<sequence length="389" mass="42378">MNSKVVINQPRRWIAIVATVGVIGVISFQSLSRDQPQQAAPETELTPEPATVTALGRLEPEGEMIRVTAATSAQESRIQALLVEEGDRVQPGQIIAVLANQDTLEATLASAKEQVRIAKARLAQVKAGAKTGELEAQRAEISRLKAEKAGVIASQKATIRRLEAEMENARMEYQRYESLYQQGAISASERDARELTFITTRQQVQVAKSELARLKSTSDEKIQQAKATLEQLAEVRTVDLEFAEAEVVAATTAVREAQTRLEKAYVRSPQEGQIIKIHTRSGETIDSEGIVTLGETQQMIAIAEVYQSDIPAIKVGQPVTITSPVIEEKLQGTVARIGLQVERQQVVDIDPAANTDAKVIEVSIQLDSASREKVAGLSNLQVTVKIITE</sequence>
<dbReference type="Gene3D" id="2.40.50.100">
    <property type="match status" value="1"/>
</dbReference>
<dbReference type="OrthoDB" id="264111at2"/>
<keyword evidence="2 3" id="KW-0175">Coiled coil</keyword>
<accession>K9YSF8</accession>
<dbReference type="EMBL" id="CP003944">
    <property type="protein sequence ID" value="AFZ49876.1"/>
    <property type="molecule type" value="Genomic_DNA"/>
</dbReference>
<dbReference type="PANTHER" id="PTHR32347:SF27">
    <property type="entry name" value="RND EFFLUX PUMP MEMBRANE FUSION PROTEIN BARREL-SANDWICH DOMAIN-CONTAINING PROTEIN"/>
    <property type="match status" value="1"/>
</dbReference>
<name>K9YSF8_DACS8</name>
<evidence type="ECO:0000256" key="1">
    <source>
        <dbReference type="ARBA" id="ARBA00004196"/>
    </source>
</evidence>
<gene>
    <name evidence="5" type="ORF">Dacsa_1175</name>
</gene>
<dbReference type="KEGG" id="dsl:Dacsa_1175"/>
<organism evidence="5 6">
    <name type="scientific">Dactylococcopsis salina (strain PCC 8305)</name>
    <name type="common">Myxobactron salinum</name>
    <dbReference type="NCBI Taxonomy" id="13035"/>
    <lineage>
        <taxon>Bacteria</taxon>
        <taxon>Bacillati</taxon>
        <taxon>Cyanobacteriota</taxon>
        <taxon>Cyanophyceae</taxon>
        <taxon>Nodosilineales</taxon>
        <taxon>Cymatolegaceae</taxon>
        <taxon>Dactylococcopsis</taxon>
    </lineage>
</organism>
<dbReference type="AlphaFoldDB" id="K9YSF8"/>
<evidence type="ECO:0000313" key="5">
    <source>
        <dbReference type="EMBL" id="AFZ49876.1"/>
    </source>
</evidence>
<reference evidence="5" key="1">
    <citation type="submission" date="2012-04" db="EMBL/GenBank/DDBJ databases">
        <title>Finished genome of Dactylococcopsis salina PCC 8305.</title>
        <authorList>
            <consortium name="US DOE Joint Genome Institute"/>
            <person name="Gugger M."/>
            <person name="Coursin T."/>
            <person name="Rippka R."/>
            <person name="Tandeau De Marsac N."/>
            <person name="Huntemann M."/>
            <person name="Wei C.-L."/>
            <person name="Han J."/>
            <person name="Detter J.C."/>
            <person name="Han C."/>
            <person name="Tapia R."/>
            <person name="Daligault H."/>
            <person name="Chen A."/>
            <person name="Krypides N."/>
            <person name="Mavromatis K."/>
            <person name="Markowitz V."/>
            <person name="Szeto E."/>
            <person name="Ivanova N."/>
            <person name="Ovchinnikova G."/>
            <person name="Pagani I."/>
            <person name="Pati A."/>
            <person name="Goodwin L."/>
            <person name="Peters L."/>
            <person name="Pitluck S."/>
            <person name="Woyke T."/>
            <person name="Kerfeld C."/>
        </authorList>
    </citation>
    <scope>NUCLEOTIDE SEQUENCE [LARGE SCALE GENOMIC DNA]</scope>
    <source>
        <strain evidence="5">PCC 8305</strain>
    </source>
</reference>
<dbReference type="Proteomes" id="UP000010482">
    <property type="component" value="Chromosome"/>
</dbReference>
<keyword evidence="4" id="KW-1133">Transmembrane helix</keyword>
<feature type="coiled-coil region" evidence="3">
    <location>
        <begin position="152"/>
        <end position="179"/>
    </location>
</feature>
<feature type="coiled-coil region" evidence="3">
    <location>
        <begin position="101"/>
        <end position="128"/>
    </location>
</feature>
<evidence type="ECO:0000256" key="3">
    <source>
        <dbReference type="SAM" id="Coils"/>
    </source>
</evidence>
<protein>
    <submittedName>
        <fullName evidence="5">ABC exporter membrane fusion protein, DevB family</fullName>
    </submittedName>
</protein>
<dbReference type="InterPro" id="IPR050465">
    <property type="entry name" value="UPF0194_transport"/>
</dbReference>
<keyword evidence="4" id="KW-0812">Transmembrane</keyword>
<dbReference type="STRING" id="13035.Dacsa_1175"/>
<evidence type="ECO:0000313" key="6">
    <source>
        <dbReference type="Proteomes" id="UP000010482"/>
    </source>
</evidence>
<dbReference type="eggNOG" id="COG0845">
    <property type="taxonomic scope" value="Bacteria"/>
</dbReference>
<dbReference type="PANTHER" id="PTHR32347">
    <property type="entry name" value="EFFLUX SYSTEM COMPONENT YKNX-RELATED"/>
    <property type="match status" value="1"/>
</dbReference>
<proteinExistence type="predicted"/>
<dbReference type="NCBIfam" id="TIGR02971">
    <property type="entry name" value="heterocyst_DevB"/>
    <property type="match status" value="1"/>
</dbReference>
<dbReference type="InterPro" id="IPR014315">
    <property type="entry name" value="ABC_heterocyst_DevB"/>
</dbReference>